<dbReference type="PANTHER" id="PTHR32114:SF2">
    <property type="entry name" value="ABC TRANSPORTER ABCH.3"/>
    <property type="match status" value="1"/>
</dbReference>
<protein>
    <recommendedName>
        <fullName evidence="3">Nuclease SbcCD subunit C</fullName>
    </recommendedName>
</protein>
<evidence type="ECO:0000259" key="5">
    <source>
        <dbReference type="Pfam" id="PF13476"/>
    </source>
</evidence>
<feature type="coiled-coil region" evidence="4">
    <location>
        <begin position="641"/>
        <end position="739"/>
    </location>
</feature>
<evidence type="ECO:0000313" key="7">
    <source>
        <dbReference type="Proteomes" id="UP000199659"/>
    </source>
</evidence>
<organism evidence="6 7">
    <name type="scientific">Anaeromicropila populeti</name>
    <dbReference type="NCBI Taxonomy" id="37658"/>
    <lineage>
        <taxon>Bacteria</taxon>
        <taxon>Bacillati</taxon>
        <taxon>Bacillota</taxon>
        <taxon>Clostridia</taxon>
        <taxon>Lachnospirales</taxon>
        <taxon>Lachnospiraceae</taxon>
        <taxon>Anaeromicropila</taxon>
    </lineage>
</organism>
<comment type="similarity">
    <text evidence="1">Belongs to the SMC family. SbcC subfamily.</text>
</comment>
<dbReference type="GO" id="GO:0004527">
    <property type="term" value="F:exonuclease activity"/>
    <property type="evidence" value="ECO:0007669"/>
    <property type="project" value="UniProtKB-KW"/>
</dbReference>
<dbReference type="GO" id="GO:0006302">
    <property type="term" value="P:double-strand break repair"/>
    <property type="evidence" value="ECO:0007669"/>
    <property type="project" value="InterPro"/>
</dbReference>
<keyword evidence="4" id="KW-0175">Coiled coil</keyword>
<dbReference type="InterPro" id="IPR027417">
    <property type="entry name" value="P-loop_NTPase"/>
</dbReference>
<dbReference type="STRING" id="37658.SAMN05661086_01004"/>
<proteinExistence type="inferred from homology"/>
<feature type="domain" description="Rad50/SbcC-type AAA" evidence="5">
    <location>
        <begin position="6"/>
        <end position="259"/>
    </location>
</feature>
<dbReference type="PANTHER" id="PTHR32114">
    <property type="entry name" value="ABC TRANSPORTER ABCH.3"/>
    <property type="match status" value="1"/>
</dbReference>
<evidence type="ECO:0000256" key="4">
    <source>
        <dbReference type="SAM" id="Coils"/>
    </source>
</evidence>
<evidence type="ECO:0000256" key="2">
    <source>
        <dbReference type="ARBA" id="ARBA00011322"/>
    </source>
</evidence>
<feature type="coiled-coil region" evidence="4">
    <location>
        <begin position="791"/>
        <end position="846"/>
    </location>
</feature>
<dbReference type="RefSeq" id="WP_177214556.1">
    <property type="nucleotide sequence ID" value="NZ_FOYZ01000003.1"/>
</dbReference>
<dbReference type="AlphaFoldDB" id="A0A1I6IPT6"/>
<sequence>MRPLVLKIKGINSFIEEQIVDFVKLSEQGLFGIFGPTGSGKTTILDAMMLALYGQPAVKSSNFINVNLKSANVSFLFQVTERKTKRYLVEREFKFSEKTNSVRSGKGRIFEDQGEELVILADTITEVNKKVIEIIGLRQEDFQRTVVLPQGRFSEFLKLEGKERREMLERLFHLEKYGDCLANRLSIHKKLLQSEMEGYRGELQAYSGISNSLLEEKKKDKNNCEMELNSTADFLEAITKQHKEAEEIWKLQEEEKEYHGRLIKLEERSDDMKGIEKKIVIHEGTKRVKPYLEAFEQNVLQTNQALQEQTKQMAILQECKLEKERVDESFQLWHTLQQEKLPKLYLKQKDCKDAVILFEELREKKKQLVEYSCRLDVLKDQKAECMKKKELIEKKALSTAEEISVQEKLLMEKTVDPVLREQILAGASYEEKKSEYEKDKEHLEKRFLEEKRVYNQILPEYLKLKNFFNLEEEDYEKEQEKLAFLQKDLYKRKEARDKYNAASDKAAKNSQLVMELSEKRNELLDREKMFRNQDLEFEVKIKKEEQENLAQIIRQQLEEGVPCPVCGSIHHVKHYIEQDDTKHIAILKKEKEKIELQIDQVTKALSDLLSRTAIYEEQIQEDKKIIKELGAELGEDTKEVIQEKLEKLDRYKELRNKIFEKTKSLRQAEEDYKLKIRLYNEAKEQLIILQDKIHIKDFLKESSLLIEKDKEAKKLSVRLKKLRDEQSTLLKQMQEISIETNKCEQELVSMQEGIRLLTDHVNEKRMHYERKLEQIQWNQEDKAETNIHGCLEEVELEIKRIERNSKEFEQQKKNIEETYSRCQQTLRTIESRYQLLQTQQRNLEKDFVIVMEEQGFHSQDEVKAGNLEENVYKDYMKQLSQYKEEIVSIQSLLTHVREKLGERRIEKAEWEQLEEKKLFIEKDQEEKKKLFHTLEHEINEMEEKLLLIREVLKKQEKAAHIQSLIEELEKLFKGKKFVEFVAISRLKYISIDAAKRLQEITNGNYGIEVDETGRFMIRDFKNGGVTRDASTLSGGETFLVSLALALALSQQIQLKGTAPLELFFLDEGFGTLDDNLLDVVMSSIEKIHHERLKVGLISHVESVKTRIPVKLLVKPSVAGKAGTHVEIEKS</sequence>
<feature type="coiled-coil region" evidence="4">
    <location>
        <begin position="426"/>
        <end position="488"/>
    </location>
</feature>
<dbReference type="Proteomes" id="UP000199659">
    <property type="component" value="Unassembled WGS sequence"/>
</dbReference>
<keyword evidence="6" id="KW-0378">Hydrolase</keyword>
<dbReference type="SUPFAM" id="SSF52540">
    <property type="entry name" value="P-loop containing nucleoside triphosphate hydrolases"/>
    <property type="match status" value="1"/>
</dbReference>
<dbReference type="InterPro" id="IPR038729">
    <property type="entry name" value="Rad50/SbcC_AAA"/>
</dbReference>
<accession>A0A1I6IPT6</accession>
<dbReference type="EMBL" id="FOYZ01000003">
    <property type="protein sequence ID" value="SFR68744.1"/>
    <property type="molecule type" value="Genomic_DNA"/>
</dbReference>
<feature type="coiled-coil region" evidence="4">
    <location>
        <begin position="924"/>
        <end position="971"/>
    </location>
</feature>
<dbReference type="Gene3D" id="3.40.50.300">
    <property type="entry name" value="P-loop containing nucleotide triphosphate hydrolases"/>
    <property type="match status" value="2"/>
</dbReference>
<gene>
    <name evidence="6" type="ORF">SAMN05661086_01004</name>
</gene>
<name>A0A1I6IPT6_9FIRM</name>
<reference evidence="6 7" key="1">
    <citation type="submission" date="2016-10" db="EMBL/GenBank/DDBJ databases">
        <authorList>
            <person name="de Groot N.N."/>
        </authorList>
    </citation>
    <scope>NUCLEOTIDE SEQUENCE [LARGE SCALE GENOMIC DNA]</scope>
    <source>
        <strain evidence="6 7">743A</strain>
    </source>
</reference>
<keyword evidence="7" id="KW-1185">Reference proteome</keyword>
<dbReference type="Pfam" id="PF13476">
    <property type="entry name" value="AAA_23"/>
    <property type="match status" value="1"/>
</dbReference>
<feature type="coiled-coil region" evidence="4">
    <location>
        <begin position="361"/>
        <end position="395"/>
    </location>
</feature>
<evidence type="ECO:0000256" key="3">
    <source>
        <dbReference type="ARBA" id="ARBA00013368"/>
    </source>
</evidence>
<evidence type="ECO:0000313" key="6">
    <source>
        <dbReference type="EMBL" id="SFR68744.1"/>
    </source>
</evidence>
<dbReference type="Pfam" id="PF13558">
    <property type="entry name" value="SbcC_Walker_B"/>
    <property type="match status" value="1"/>
</dbReference>
<feature type="coiled-coil region" evidence="4">
    <location>
        <begin position="584"/>
        <end position="611"/>
    </location>
</feature>
<comment type="subunit">
    <text evidence="2">Heterodimer of SbcC and SbcD.</text>
</comment>
<keyword evidence="6" id="KW-0269">Exonuclease</keyword>
<keyword evidence="6" id="KW-0540">Nuclease</keyword>
<dbReference type="GO" id="GO:0016887">
    <property type="term" value="F:ATP hydrolysis activity"/>
    <property type="evidence" value="ECO:0007669"/>
    <property type="project" value="InterPro"/>
</dbReference>
<evidence type="ECO:0000256" key="1">
    <source>
        <dbReference type="ARBA" id="ARBA00006930"/>
    </source>
</evidence>